<evidence type="ECO:0000313" key="2">
    <source>
        <dbReference type="EMBL" id="JAA68142.1"/>
    </source>
</evidence>
<evidence type="ECO:0000256" key="1">
    <source>
        <dbReference type="ARBA" id="ARBA00009952"/>
    </source>
</evidence>
<dbReference type="InterPro" id="IPR008560">
    <property type="entry name" value="DUF842_euk"/>
</dbReference>
<sequence length="139" mass="15720">MADEAGARVQKAVESMIQELDKSCLRRMQGDMHKCAARCCDDMTTTMEGVHRCIEGCSEHLNRAQNQIQGELGNFHDRIQRCVMQCQDTVRDQVLPSTSDADAAKYKTQFDACVVKCADTHIELVPQLLKRMKEMLKKA</sequence>
<protein>
    <recommendedName>
        <fullName evidence="3">Protein FAM136A</fullName>
    </recommendedName>
</protein>
<accession>A0A0K8RAH4</accession>
<comment type="similarity">
    <text evidence="1">Belongs to the FAM136 family.</text>
</comment>
<dbReference type="AlphaFoldDB" id="A0A0K8RAH4"/>
<dbReference type="EMBL" id="GADI01005666">
    <property type="protein sequence ID" value="JAA68142.1"/>
    <property type="molecule type" value="mRNA"/>
</dbReference>
<dbReference type="PANTHER" id="PTHR21096">
    <property type="entry name" value="PROTEIN FAM136A"/>
    <property type="match status" value="1"/>
</dbReference>
<dbReference type="GO" id="GO:0005737">
    <property type="term" value="C:cytoplasm"/>
    <property type="evidence" value="ECO:0007669"/>
    <property type="project" value="TreeGrafter"/>
</dbReference>
<evidence type="ECO:0008006" key="3">
    <source>
        <dbReference type="Google" id="ProtNLM"/>
    </source>
</evidence>
<dbReference type="Pfam" id="PF05811">
    <property type="entry name" value="DUF842"/>
    <property type="match status" value="1"/>
</dbReference>
<reference evidence="2" key="1">
    <citation type="submission" date="2012-12" db="EMBL/GenBank/DDBJ databases">
        <title>Identification and characterization of a phenylalanine ammonia-lyase gene family in Isatis indigotica Fort.</title>
        <authorList>
            <person name="Liu Q."/>
            <person name="Chen J."/>
            <person name="Zhou X."/>
            <person name="Di P."/>
            <person name="Xiao Y."/>
            <person name="Xuan H."/>
            <person name="Zhang L."/>
            <person name="Chen W."/>
        </authorList>
    </citation>
    <scope>NUCLEOTIDE SEQUENCE</scope>
    <source>
        <tissue evidence="2">Salivary gland</tissue>
    </source>
</reference>
<organism evidence="2">
    <name type="scientific">Ixodes ricinus</name>
    <name type="common">Common tick</name>
    <name type="synonym">Acarus ricinus</name>
    <dbReference type="NCBI Taxonomy" id="34613"/>
    <lineage>
        <taxon>Eukaryota</taxon>
        <taxon>Metazoa</taxon>
        <taxon>Ecdysozoa</taxon>
        <taxon>Arthropoda</taxon>
        <taxon>Chelicerata</taxon>
        <taxon>Arachnida</taxon>
        <taxon>Acari</taxon>
        <taxon>Parasitiformes</taxon>
        <taxon>Ixodida</taxon>
        <taxon>Ixodoidea</taxon>
        <taxon>Ixodidae</taxon>
        <taxon>Ixodinae</taxon>
        <taxon>Ixodes</taxon>
    </lineage>
</organism>
<proteinExistence type="evidence at transcript level"/>
<dbReference type="PANTHER" id="PTHR21096:SF0">
    <property type="entry name" value="PROTEIN FAM136A"/>
    <property type="match status" value="1"/>
</dbReference>
<name>A0A0K8RAH4_IXORI</name>